<dbReference type="SUPFAM" id="SSF51735">
    <property type="entry name" value="NAD(P)-binding Rossmann-fold domains"/>
    <property type="match status" value="1"/>
</dbReference>
<dbReference type="InterPro" id="IPR036291">
    <property type="entry name" value="NAD(P)-bd_dom_sf"/>
</dbReference>
<dbReference type="InterPro" id="IPR050721">
    <property type="entry name" value="Trk_Ktr_HKT_K-transport"/>
</dbReference>
<comment type="caution">
    <text evidence="4">The sequence shown here is derived from an EMBL/GenBank/DDBJ whole genome shotgun (WGS) entry which is preliminary data.</text>
</comment>
<dbReference type="InterPro" id="IPR003148">
    <property type="entry name" value="RCK_N"/>
</dbReference>
<feature type="domain" description="RCK N-terminal" evidence="3">
    <location>
        <begin position="132"/>
        <end position="267"/>
    </location>
</feature>
<dbReference type="Pfam" id="PF07885">
    <property type="entry name" value="Ion_trans_2"/>
    <property type="match status" value="1"/>
</dbReference>
<proteinExistence type="predicted"/>
<dbReference type="InterPro" id="IPR013099">
    <property type="entry name" value="K_chnl_dom"/>
</dbReference>
<feature type="transmembrane region" description="Helical" evidence="2">
    <location>
        <begin position="12"/>
        <end position="30"/>
    </location>
</feature>
<dbReference type="PANTHER" id="PTHR43833">
    <property type="entry name" value="POTASSIUM CHANNEL PROTEIN 2-RELATED-RELATED"/>
    <property type="match status" value="1"/>
</dbReference>
<feature type="transmembrane region" description="Helical" evidence="2">
    <location>
        <begin position="91"/>
        <end position="118"/>
    </location>
</feature>
<evidence type="ECO:0000313" key="4">
    <source>
        <dbReference type="EMBL" id="MBS4180122.1"/>
    </source>
</evidence>
<evidence type="ECO:0000256" key="2">
    <source>
        <dbReference type="SAM" id="Phobius"/>
    </source>
</evidence>
<dbReference type="AlphaFoldDB" id="A0A942SUG5"/>
<dbReference type="GO" id="GO:0005886">
    <property type="term" value="C:plasma membrane"/>
    <property type="evidence" value="ECO:0007669"/>
    <property type="project" value="UniProtKB-SubCell"/>
</dbReference>
<dbReference type="EMBL" id="JAGYPE010000001">
    <property type="protein sequence ID" value="MBS4180122.1"/>
    <property type="molecule type" value="Genomic_DNA"/>
</dbReference>
<protein>
    <submittedName>
        <fullName evidence="4">NAD-binding protein</fullName>
    </submittedName>
</protein>
<dbReference type="GO" id="GO:0006813">
    <property type="term" value="P:potassium ion transport"/>
    <property type="evidence" value="ECO:0007669"/>
    <property type="project" value="InterPro"/>
</dbReference>
<sequence length="368" mass="41871">MGNIKFINVDFWLGWLLVGMKIKKILYHLIMLRDKILVPFVLLYILLAALGIFWIEPKTFESYITSIYWVLTTLATVGFGDYAPVTDAGKIYTIFLYITGIGLISVFVGKVINTVYVIDKLKVGGKMKYTGKHHIILIGWSPKTKLAVKEILKTDKKTDIVIIDNLEKAPITEEHLFYVRGDATDEETLLNANLPKAKGVIIFADQIAQDNFLTKDPLLVDGKTLLVATAITTLEEKLKKDIHVTAEVINENHIQLFKHVQVDEFIPTQEMISHAAVRSLFSHGVTHMYSELMSTQYGDSMYEIPKKKEWKTYRDAFFELLNKGATLVADRGDMHINQKLDQMIPDDAQLFVICDKETIKQLTKSVEK</sequence>
<dbReference type="Gene3D" id="1.10.287.70">
    <property type="match status" value="1"/>
</dbReference>
<dbReference type="RefSeq" id="WP_213140140.1">
    <property type="nucleotide sequence ID" value="NZ_JAGYPE020000010.1"/>
</dbReference>
<comment type="subcellular location">
    <subcellularLocation>
        <location evidence="1">Cell membrane</location>
        <topology evidence="1">Multi-pass membrane protein</topology>
    </subcellularLocation>
</comment>
<dbReference type="PROSITE" id="PS51201">
    <property type="entry name" value="RCK_N"/>
    <property type="match status" value="1"/>
</dbReference>
<name>A0A942SUG5_9BACI</name>
<keyword evidence="2" id="KW-0472">Membrane</keyword>
<keyword evidence="2" id="KW-1133">Transmembrane helix</keyword>
<reference evidence="4" key="1">
    <citation type="submission" date="2021-05" db="EMBL/GenBank/DDBJ databases">
        <title>Novel Bacillus species.</title>
        <authorList>
            <person name="Liu G."/>
        </authorList>
    </citation>
    <scope>NUCLEOTIDE SEQUENCE</scope>
    <source>
        <strain evidence="4">FJAT-50051</strain>
    </source>
</reference>
<accession>A0A942SUG5</accession>
<dbReference type="Pfam" id="PF02254">
    <property type="entry name" value="TrkA_N"/>
    <property type="match status" value="1"/>
</dbReference>
<keyword evidence="2" id="KW-0812">Transmembrane</keyword>
<dbReference type="Gene3D" id="3.40.50.720">
    <property type="entry name" value="NAD(P)-binding Rossmann-like Domain"/>
    <property type="match status" value="1"/>
</dbReference>
<dbReference type="SUPFAM" id="SSF81324">
    <property type="entry name" value="Voltage-gated potassium channels"/>
    <property type="match status" value="1"/>
</dbReference>
<dbReference type="PANTHER" id="PTHR43833:SF9">
    <property type="entry name" value="POTASSIUM CHANNEL PROTEIN YUGO-RELATED"/>
    <property type="match status" value="1"/>
</dbReference>
<evidence type="ECO:0000256" key="1">
    <source>
        <dbReference type="ARBA" id="ARBA00004651"/>
    </source>
</evidence>
<feature type="transmembrane region" description="Helical" evidence="2">
    <location>
        <begin position="36"/>
        <end position="55"/>
    </location>
</feature>
<gene>
    <name evidence="4" type="ORF">KHB02_01835</name>
</gene>
<feature type="transmembrane region" description="Helical" evidence="2">
    <location>
        <begin position="67"/>
        <end position="85"/>
    </location>
</feature>
<evidence type="ECO:0000259" key="3">
    <source>
        <dbReference type="PROSITE" id="PS51201"/>
    </source>
</evidence>
<organism evidence="4">
    <name type="scientific">Neobacillus citreus</name>
    <dbReference type="NCBI Taxonomy" id="2833578"/>
    <lineage>
        <taxon>Bacteria</taxon>
        <taxon>Bacillati</taxon>
        <taxon>Bacillota</taxon>
        <taxon>Bacilli</taxon>
        <taxon>Bacillales</taxon>
        <taxon>Bacillaceae</taxon>
        <taxon>Neobacillus</taxon>
    </lineage>
</organism>